<dbReference type="STRING" id="1586267.GCA_001418685_00181"/>
<feature type="domain" description="Nucleotidyl transferase" evidence="8">
    <location>
        <begin position="10"/>
        <end position="289"/>
    </location>
</feature>
<dbReference type="Proteomes" id="UP000182761">
    <property type="component" value="Unassembled WGS sequence"/>
</dbReference>
<accession>A0A0X3ALZ3</accession>
<dbReference type="InterPro" id="IPR054566">
    <property type="entry name" value="ManC/GMP-like_b-helix"/>
</dbReference>
<keyword evidence="11" id="KW-1185">Reference proteome</keyword>
<keyword evidence="4 10" id="KW-0548">Nucleotidyltransferase</keyword>
<feature type="domain" description="MannoseP isomerase/GMP-like beta-helix" evidence="9">
    <location>
        <begin position="302"/>
        <end position="351"/>
    </location>
</feature>
<dbReference type="Gene3D" id="3.90.550.10">
    <property type="entry name" value="Spore Coat Polysaccharide Biosynthesis Protein SpsA, Chain A"/>
    <property type="match status" value="1"/>
</dbReference>
<evidence type="ECO:0000259" key="9">
    <source>
        <dbReference type="Pfam" id="PF22640"/>
    </source>
</evidence>
<keyword evidence="3 10" id="KW-0808">Transferase</keyword>
<evidence type="ECO:0000313" key="10">
    <source>
        <dbReference type="EMBL" id="CVK15366.1"/>
    </source>
</evidence>
<sequence>MTKNKNYYCVIMAGGIGSRFWPISTTKFPKQFHDILGTGKTLIQQTFERISKIILKENIFVITNKEYVGLTLSQLPDISIDQIIGEPKMMNTAACNIYMAEKIHKLNPDASIIVAPSDHLIINEGQFINYVLTALKQANHENILVTLGIAPTRPDTGYGYIEYAKEAKEGLYQVKSFKEKPNLETAKEFLKSKNFLWNSGIFIWSSQSILSSYQKYLPDMYQTFESVIPEYNTDKESNAVEKIYSNIEKISIDYGILEKSDNVWVIPSTFGWSDLGTWSALYENFNKNEEGNAVHGNNIYTYDTSNTIIKTDLSNKIYIIDGLTDFIIVDTSEALLVCPRNNDQKIKDYLENIKKLEENKKSSN</sequence>
<dbReference type="OrthoDB" id="9806359at2"/>
<dbReference type="InterPro" id="IPR029044">
    <property type="entry name" value="Nucleotide-diphossugar_trans"/>
</dbReference>
<dbReference type="FunFam" id="3.90.550.10:FF:000046">
    <property type="entry name" value="Mannose-1-phosphate guanylyltransferase (GDP)"/>
    <property type="match status" value="1"/>
</dbReference>
<dbReference type="AlphaFoldDB" id="A0A0X3ALZ3"/>
<comment type="catalytic activity">
    <reaction evidence="7">
        <text>alpha-D-mannose 1-phosphate + GTP + H(+) = GDP-alpha-D-mannose + diphosphate</text>
        <dbReference type="Rhea" id="RHEA:15229"/>
        <dbReference type="ChEBI" id="CHEBI:15378"/>
        <dbReference type="ChEBI" id="CHEBI:33019"/>
        <dbReference type="ChEBI" id="CHEBI:37565"/>
        <dbReference type="ChEBI" id="CHEBI:57527"/>
        <dbReference type="ChEBI" id="CHEBI:58409"/>
        <dbReference type="EC" id="2.7.7.13"/>
    </reaction>
</comment>
<comment type="similarity">
    <text evidence="1">Belongs to the mannose-6-phosphate isomerase type 2 family.</text>
</comment>
<reference evidence="10 11" key="1">
    <citation type="submission" date="2016-01" db="EMBL/GenBank/DDBJ databases">
        <authorList>
            <person name="McClelland M."/>
            <person name="Jain A."/>
            <person name="Saraogi P."/>
            <person name="Mendelson R."/>
            <person name="Westerman R."/>
            <person name="SanMiguel P."/>
            <person name="Csonka L."/>
        </authorList>
    </citation>
    <scope>NUCLEOTIDE SEQUENCE [LARGE SCALE GENOMIC DNA]</scope>
    <source>
        <strain evidence="10 11">R-53146</strain>
    </source>
</reference>
<dbReference type="InterPro" id="IPR005835">
    <property type="entry name" value="NTP_transferase_dom"/>
</dbReference>
<dbReference type="CDD" id="cd02509">
    <property type="entry name" value="GDP-M1P_Guanylyltransferase"/>
    <property type="match status" value="1"/>
</dbReference>
<dbReference type="GO" id="GO:0009298">
    <property type="term" value="P:GDP-mannose biosynthetic process"/>
    <property type="evidence" value="ECO:0007669"/>
    <property type="project" value="TreeGrafter"/>
</dbReference>
<dbReference type="Pfam" id="PF00483">
    <property type="entry name" value="NTP_transferase"/>
    <property type="match status" value="1"/>
</dbReference>
<evidence type="ECO:0000256" key="3">
    <source>
        <dbReference type="ARBA" id="ARBA00022679"/>
    </source>
</evidence>
<proteinExistence type="inferred from homology"/>
<evidence type="ECO:0000256" key="5">
    <source>
        <dbReference type="ARBA" id="ARBA00022741"/>
    </source>
</evidence>
<dbReference type="Pfam" id="PF22640">
    <property type="entry name" value="ManC_GMP_beta-helix"/>
    <property type="match status" value="1"/>
</dbReference>
<dbReference type="SUPFAM" id="SSF53448">
    <property type="entry name" value="Nucleotide-diphospho-sugar transferases"/>
    <property type="match status" value="1"/>
</dbReference>
<keyword evidence="5" id="KW-0547">Nucleotide-binding</keyword>
<evidence type="ECO:0000259" key="8">
    <source>
        <dbReference type="Pfam" id="PF00483"/>
    </source>
</evidence>
<evidence type="ECO:0000256" key="2">
    <source>
        <dbReference type="ARBA" id="ARBA00012387"/>
    </source>
</evidence>
<gene>
    <name evidence="10" type="ORF">Ga0061079_101180</name>
</gene>
<name>A0A0X3ALZ3_9FLAO</name>
<keyword evidence="6" id="KW-0342">GTP-binding</keyword>
<dbReference type="EMBL" id="FCOR01000001">
    <property type="protein sequence ID" value="CVK15366.1"/>
    <property type="molecule type" value="Genomic_DNA"/>
</dbReference>
<dbReference type="InterPro" id="IPR051161">
    <property type="entry name" value="Mannose-6P_isomerase_type2"/>
</dbReference>
<evidence type="ECO:0000313" key="11">
    <source>
        <dbReference type="Proteomes" id="UP000182761"/>
    </source>
</evidence>
<organism evidence="10 11">
    <name type="scientific">Apibacter mensalis</name>
    <dbReference type="NCBI Taxonomy" id="1586267"/>
    <lineage>
        <taxon>Bacteria</taxon>
        <taxon>Pseudomonadati</taxon>
        <taxon>Bacteroidota</taxon>
        <taxon>Flavobacteriia</taxon>
        <taxon>Flavobacteriales</taxon>
        <taxon>Weeksellaceae</taxon>
        <taxon>Apibacter</taxon>
    </lineage>
</organism>
<dbReference type="GO" id="GO:0004475">
    <property type="term" value="F:mannose-1-phosphate guanylyltransferase (GTP) activity"/>
    <property type="evidence" value="ECO:0007669"/>
    <property type="project" value="UniProtKB-EC"/>
</dbReference>
<evidence type="ECO:0000256" key="7">
    <source>
        <dbReference type="ARBA" id="ARBA00047343"/>
    </source>
</evidence>
<dbReference type="InterPro" id="IPR049577">
    <property type="entry name" value="GMPP_N"/>
</dbReference>
<dbReference type="RefSeq" id="WP_055424593.1">
    <property type="nucleotide sequence ID" value="NZ_FCOR01000001.1"/>
</dbReference>
<evidence type="ECO:0000256" key="4">
    <source>
        <dbReference type="ARBA" id="ARBA00022695"/>
    </source>
</evidence>
<dbReference type="EC" id="2.7.7.13" evidence="2"/>
<evidence type="ECO:0000256" key="6">
    <source>
        <dbReference type="ARBA" id="ARBA00023134"/>
    </source>
</evidence>
<dbReference type="PANTHER" id="PTHR46390:SF1">
    <property type="entry name" value="MANNOSE-1-PHOSPHATE GUANYLYLTRANSFERASE"/>
    <property type="match status" value="1"/>
</dbReference>
<dbReference type="PANTHER" id="PTHR46390">
    <property type="entry name" value="MANNOSE-1-PHOSPHATE GUANYLYLTRANSFERASE"/>
    <property type="match status" value="1"/>
</dbReference>
<protein>
    <recommendedName>
        <fullName evidence="2">mannose-1-phosphate guanylyltransferase</fullName>
        <ecNumber evidence="2">2.7.7.13</ecNumber>
    </recommendedName>
</protein>
<dbReference type="SUPFAM" id="SSF159283">
    <property type="entry name" value="Guanosine diphospho-D-mannose pyrophosphorylase/mannose-6-phosphate isomerase linker domain"/>
    <property type="match status" value="1"/>
</dbReference>
<evidence type="ECO:0000256" key="1">
    <source>
        <dbReference type="ARBA" id="ARBA00006115"/>
    </source>
</evidence>
<dbReference type="GO" id="GO:0005525">
    <property type="term" value="F:GTP binding"/>
    <property type="evidence" value="ECO:0007669"/>
    <property type="project" value="UniProtKB-KW"/>
</dbReference>